<proteinExistence type="inferred from homology"/>
<dbReference type="PANTHER" id="PTHR12111">
    <property type="entry name" value="SPLICING FACTOR YJU2"/>
    <property type="match status" value="1"/>
</dbReference>
<dbReference type="InterPro" id="IPR007590">
    <property type="entry name" value="Saf4/Yju2"/>
</dbReference>
<evidence type="ECO:0000313" key="2">
    <source>
        <dbReference type="EMBL" id="KAK5584388.1"/>
    </source>
</evidence>
<dbReference type="Pfam" id="PF04502">
    <property type="entry name" value="Saf4_Yju2"/>
    <property type="match status" value="1"/>
</dbReference>
<dbReference type="GO" id="GO:0005684">
    <property type="term" value="C:U2-type spliceosomal complex"/>
    <property type="evidence" value="ECO:0007669"/>
    <property type="project" value="TreeGrafter"/>
</dbReference>
<dbReference type="GO" id="GO:0000398">
    <property type="term" value="P:mRNA splicing, via spliceosome"/>
    <property type="evidence" value="ECO:0007669"/>
    <property type="project" value="InterPro"/>
</dbReference>
<organism evidence="2 3">
    <name type="scientific">Dictyostelium firmibasis</name>
    <dbReference type="NCBI Taxonomy" id="79012"/>
    <lineage>
        <taxon>Eukaryota</taxon>
        <taxon>Amoebozoa</taxon>
        <taxon>Evosea</taxon>
        <taxon>Eumycetozoa</taxon>
        <taxon>Dictyostelia</taxon>
        <taxon>Dictyosteliales</taxon>
        <taxon>Dictyosteliaceae</taxon>
        <taxon>Dictyostelium</taxon>
    </lineage>
</organism>
<reference evidence="2 3" key="1">
    <citation type="submission" date="2023-11" db="EMBL/GenBank/DDBJ databases">
        <title>Dfirmibasis_genome.</title>
        <authorList>
            <person name="Edelbroek B."/>
            <person name="Kjellin J."/>
            <person name="Jerlstrom-Hultqvist J."/>
            <person name="Soderbom F."/>
        </authorList>
    </citation>
    <scope>NUCLEOTIDE SEQUENCE [LARGE SCALE GENOMIC DNA]</scope>
    <source>
        <strain evidence="2 3">TNS-C-14</strain>
    </source>
</reference>
<accession>A0AAN7ULZ6</accession>
<evidence type="ECO:0008006" key="4">
    <source>
        <dbReference type="Google" id="ProtNLM"/>
    </source>
</evidence>
<dbReference type="PANTHER" id="PTHR12111:SF2">
    <property type="entry name" value="SPLICING FACTOR YJU2B-RELATED"/>
    <property type="match status" value="1"/>
</dbReference>
<dbReference type="GO" id="GO:0071014">
    <property type="term" value="C:post-mRNA release spliceosomal complex"/>
    <property type="evidence" value="ECO:0007669"/>
    <property type="project" value="TreeGrafter"/>
</dbReference>
<name>A0AAN7ULZ6_9MYCE</name>
<dbReference type="Proteomes" id="UP001344447">
    <property type="component" value="Unassembled WGS sequence"/>
</dbReference>
<gene>
    <name evidence="2" type="ORF">RB653_005999</name>
</gene>
<sequence length="318" mass="37528">MAERKSMNKYYPPDWDPSKGSINQYRGQHHLRDRAKKIDQGILVIRFEMPFSVWCLACENHIGMGVRFNAEKKAIDKYFTTNIYSFKMKCHICSNQFEIQTDPKNTEYKIINGLRKRTEEFDPIDAELPSSSFIKYDNDEKNNNNNNNDDTLLKLENKKIDIDKGKKESTRLEQLQEIMTNRTVNDYQLSSKMRKSFREKKKEEQIELERQQSKGIMIPLLKEHQDDIDAAKDIDFNFNSLKRKLDESKKIKRELIKNESVLKLSNNNNNNNNSISNNNKIENIIRKKSRIDPSLFNNNNNNDNKSKVNETFTLNLFK</sequence>
<protein>
    <recommendedName>
        <fullName evidence="4">Coiled-coil domain-containing protein 130 homolog</fullName>
    </recommendedName>
</protein>
<evidence type="ECO:0000313" key="3">
    <source>
        <dbReference type="Proteomes" id="UP001344447"/>
    </source>
</evidence>
<comment type="similarity">
    <text evidence="1">Belongs to the CWC16 family.</text>
</comment>
<evidence type="ECO:0000256" key="1">
    <source>
        <dbReference type="ARBA" id="ARBA00005595"/>
    </source>
</evidence>
<dbReference type="EMBL" id="JAVFKY010000001">
    <property type="protein sequence ID" value="KAK5584388.1"/>
    <property type="molecule type" value="Genomic_DNA"/>
</dbReference>
<keyword evidence="3" id="KW-1185">Reference proteome</keyword>
<dbReference type="AlphaFoldDB" id="A0AAN7ULZ6"/>
<comment type="caution">
    <text evidence="2">The sequence shown here is derived from an EMBL/GenBank/DDBJ whole genome shotgun (WGS) entry which is preliminary data.</text>
</comment>